<dbReference type="EMBL" id="MCGT01000017">
    <property type="protein sequence ID" value="ORX52762.1"/>
    <property type="molecule type" value="Genomic_DNA"/>
</dbReference>
<dbReference type="Proteomes" id="UP000242146">
    <property type="component" value="Unassembled WGS sequence"/>
</dbReference>
<dbReference type="AlphaFoldDB" id="A0A1X2GFP7"/>
<sequence length="281" mass="33570">MTTLTTVCDIPLDAQGQRFVQELYNRVPRQAKSTGPTKRKKEEKETKSLNKINASYQFLDDEPESKQDKEERRLRKLEKKLRKRKRQEDNDDQDDDTTVTSTWNEKMKQQALEADDPSKEETEEDRLERERLEDLRERDELAERLKNKDKERTKAVVEDRSSNRDSEASRRRNLADDKDARRHALPGLRDVSRQQYLQKREEQKLELLRQEIEDEEFLFSNTKLTQRERDELEYKKQVYELAKRRLQIDTKEDGYVMPEGTSFAPLSKQSRHFVSSCIPFL</sequence>
<evidence type="ECO:0000313" key="2">
    <source>
        <dbReference type="EMBL" id="ORX52762.1"/>
    </source>
</evidence>
<dbReference type="OrthoDB" id="10253254at2759"/>
<proteinExistence type="predicted"/>
<dbReference type="STRING" id="101127.A0A1X2GFP7"/>
<evidence type="ECO:0000313" key="3">
    <source>
        <dbReference type="Proteomes" id="UP000242146"/>
    </source>
</evidence>
<reference evidence="2 3" key="1">
    <citation type="submission" date="2016-07" db="EMBL/GenBank/DDBJ databases">
        <title>Pervasive Adenine N6-methylation of Active Genes in Fungi.</title>
        <authorList>
            <consortium name="DOE Joint Genome Institute"/>
            <person name="Mondo S.J."/>
            <person name="Dannebaum R.O."/>
            <person name="Kuo R.C."/>
            <person name="Labutti K."/>
            <person name="Haridas S."/>
            <person name="Kuo A."/>
            <person name="Salamov A."/>
            <person name="Ahrendt S.R."/>
            <person name="Lipzen A."/>
            <person name="Sullivan W."/>
            <person name="Andreopoulos W.B."/>
            <person name="Clum A."/>
            <person name="Lindquist E."/>
            <person name="Daum C."/>
            <person name="Ramamoorthy G.K."/>
            <person name="Gryganskyi A."/>
            <person name="Culley D."/>
            <person name="Magnuson J.K."/>
            <person name="James T.Y."/>
            <person name="O'Malley M.A."/>
            <person name="Stajich J.E."/>
            <person name="Spatafora J.W."/>
            <person name="Visel A."/>
            <person name="Grigoriev I.V."/>
        </authorList>
    </citation>
    <scope>NUCLEOTIDE SEQUENCE [LARGE SCALE GENOMIC DNA]</scope>
    <source>
        <strain evidence="2 3">NRRL 3301</strain>
    </source>
</reference>
<feature type="compositionally biased region" description="Basic residues" evidence="1">
    <location>
        <begin position="74"/>
        <end position="85"/>
    </location>
</feature>
<feature type="compositionally biased region" description="Basic and acidic residues" evidence="1">
    <location>
        <begin position="116"/>
        <end position="182"/>
    </location>
</feature>
<comment type="caution">
    <text evidence="2">The sequence shown here is derived from an EMBL/GenBank/DDBJ whole genome shotgun (WGS) entry which is preliminary data.</text>
</comment>
<feature type="compositionally biased region" description="Basic and acidic residues" evidence="1">
    <location>
        <begin position="64"/>
        <end position="73"/>
    </location>
</feature>
<organism evidence="2 3">
    <name type="scientific">Hesseltinella vesiculosa</name>
    <dbReference type="NCBI Taxonomy" id="101127"/>
    <lineage>
        <taxon>Eukaryota</taxon>
        <taxon>Fungi</taxon>
        <taxon>Fungi incertae sedis</taxon>
        <taxon>Mucoromycota</taxon>
        <taxon>Mucoromycotina</taxon>
        <taxon>Mucoromycetes</taxon>
        <taxon>Mucorales</taxon>
        <taxon>Cunninghamellaceae</taxon>
        <taxon>Hesseltinella</taxon>
    </lineage>
</organism>
<feature type="region of interest" description="Disordered" evidence="1">
    <location>
        <begin position="25"/>
        <end position="196"/>
    </location>
</feature>
<protein>
    <submittedName>
        <fullName evidence="2">Uncharacterized protein</fullName>
    </submittedName>
</protein>
<accession>A0A1X2GFP7</accession>
<keyword evidence="3" id="KW-1185">Reference proteome</keyword>
<gene>
    <name evidence="2" type="ORF">DM01DRAFT_1055755</name>
</gene>
<evidence type="ECO:0000256" key="1">
    <source>
        <dbReference type="SAM" id="MobiDB-lite"/>
    </source>
</evidence>
<name>A0A1X2GFP7_9FUNG</name>